<dbReference type="RefSeq" id="WP_305111845.1">
    <property type="nucleotide sequence ID" value="NZ_JAUTIX010000005.1"/>
</dbReference>
<evidence type="ECO:0000313" key="2">
    <source>
        <dbReference type="Proteomes" id="UP001178281"/>
    </source>
</evidence>
<evidence type="ECO:0000313" key="1">
    <source>
        <dbReference type="EMBL" id="MDP0399137.1"/>
    </source>
</evidence>
<organism evidence="1 2">
    <name type="scientific">Tsukamurella strandjordii</name>
    <dbReference type="NCBI Taxonomy" id="147577"/>
    <lineage>
        <taxon>Bacteria</taxon>
        <taxon>Bacillati</taxon>
        <taxon>Actinomycetota</taxon>
        <taxon>Actinomycetes</taxon>
        <taxon>Mycobacteriales</taxon>
        <taxon>Tsukamurellaceae</taxon>
        <taxon>Tsukamurella</taxon>
    </lineage>
</organism>
<accession>A0AA90NAU7</accession>
<keyword evidence="2" id="KW-1185">Reference proteome</keyword>
<dbReference type="EMBL" id="JAUTIX010000005">
    <property type="protein sequence ID" value="MDP0399137.1"/>
    <property type="molecule type" value="Genomic_DNA"/>
</dbReference>
<proteinExistence type="predicted"/>
<sequence>MQPQLADKPFEVHQLSSIVRVWAEAVDTRSGVTVAPAQPIGEMRTQLAQAVGVEYAYAR</sequence>
<reference evidence="1" key="1">
    <citation type="submission" date="2023-08" db="EMBL/GenBank/DDBJ databases">
        <title>The draft genome of Tsukamurella strandjordii strain 050030.</title>
        <authorList>
            <person name="Zhao F."/>
            <person name="Feng Y."/>
            <person name="Zong Z."/>
        </authorList>
    </citation>
    <scope>NUCLEOTIDE SEQUENCE</scope>
    <source>
        <strain evidence="1">050030</strain>
    </source>
</reference>
<dbReference type="Proteomes" id="UP001178281">
    <property type="component" value="Unassembled WGS sequence"/>
</dbReference>
<dbReference type="AlphaFoldDB" id="A0AA90NAU7"/>
<protein>
    <submittedName>
        <fullName evidence="1">Uncharacterized protein</fullName>
    </submittedName>
</protein>
<name>A0AA90NAU7_9ACTN</name>
<comment type="caution">
    <text evidence="1">The sequence shown here is derived from an EMBL/GenBank/DDBJ whole genome shotgun (WGS) entry which is preliminary data.</text>
</comment>
<gene>
    <name evidence="1" type="ORF">Q7X28_14490</name>
</gene>